<gene>
    <name evidence="2" type="ORF">ACET3X_006395</name>
</gene>
<dbReference type="PANTHER" id="PTHR38790">
    <property type="entry name" value="2EXR DOMAIN-CONTAINING PROTEIN-RELATED"/>
    <property type="match status" value="1"/>
</dbReference>
<proteinExistence type="predicted"/>
<evidence type="ECO:0000313" key="3">
    <source>
        <dbReference type="Proteomes" id="UP001578633"/>
    </source>
</evidence>
<evidence type="ECO:0000313" key="2">
    <source>
        <dbReference type="EMBL" id="KAL1794579.1"/>
    </source>
</evidence>
<dbReference type="Proteomes" id="UP001578633">
    <property type="component" value="Chromosome 6"/>
</dbReference>
<keyword evidence="3" id="KW-1185">Reference proteome</keyword>
<comment type="caution">
    <text evidence="2">The sequence shown here is derived from an EMBL/GenBank/DDBJ whole genome shotgun (WGS) entry which is preliminary data.</text>
</comment>
<organism evidence="2 3">
    <name type="scientific">Alternaria dauci</name>
    <dbReference type="NCBI Taxonomy" id="48095"/>
    <lineage>
        <taxon>Eukaryota</taxon>
        <taxon>Fungi</taxon>
        <taxon>Dikarya</taxon>
        <taxon>Ascomycota</taxon>
        <taxon>Pezizomycotina</taxon>
        <taxon>Dothideomycetes</taxon>
        <taxon>Pleosporomycetidae</taxon>
        <taxon>Pleosporales</taxon>
        <taxon>Pleosporineae</taxon>
        <taxon>Pleosporaceae</taxon>
        <taxon>Alternaria</taxon>
        <taxon>Alternaria sect. Porri</taxon>
    </lineage>
</organism>
<dbReference type="GeneID" id="96086717"/>
<dbReference type="EMBL" id="JBHGVX010000006">
    <property type="protein sequence ID" value="KAL1794579.1"/>
    <property type="molecule type" value="Genomic_DNA"/>
</dbReference>
<feature type="region of interest" description="Disordered" evidence="1">
    <location>
        <begin position="1"/>
        <end position="20"/>
    </location>
</feature>
<evidence type="ECO:0000256" key="1">
    <source>
        <dbReference type="SAM" id="MobiDB-lite"/>
    </source>
</evidence>
<name>A0ABR3UFG9_9PLEO</name>
<dbReference type="PANTHER" id="PTHR38790:SF4">
    <property type="entry name" value="2EXR DOMAIN-CONTAINING PROTEIN"/>
    <property type="match status" value="1"/>
</dbReference>
<dbReference type="RefSeq" id="XP_069305163.1">
    <property type="nucleotide sequence ID" value="XM_069452779.1"/>
</dbReference>
<protein>
    <submittedName>
        <fullName evidence="2">Uncharacterized protein</fullName>
    </submittedName>
</protein>
<reference evidence="2 3" key="1">
    <citation type="submission" date="2024-09" db="EMBL/GenBank/DDBJ databases">
        <title>T2T genomes of carrot and Alternaria dauci and their utility for understanding host-pathogen interaction during carrot leaf blight disease.</title>
        <authorList>
            <person name="Liu W."/>
            <person name="Xu S."/>
            <person name="Ou C."/>
            <person name="Liu X."/>
            <person name="Zhuang F."/>
            <person name="Deng X.W."/>
        </authorList>
    </citation>
    <scope>NUCLEOTIDE SEQUENCE [LARGE SCALE GENOMIC DNA]</scope>
    <source>
        <strain evidence="2 3">A2016</strain>
    </source>
</reference>
<sequence length="150" mass="18090">MSKRERKESKTSDDPQQHETTRLKATPFPFLRLPAELRNLIYTHVFSGNIHVVFDGICPRSLQESNLGLLLVSRQVHAECALLPYELSTFDLGHTGYEQFCYFVQERTEQQWWALEDMFEHWEERFDKPLTEWFEYFECDGWKEKWWSGY</sequence>
<accession>A0ABR3UFG9</accession>